<evidence type="ECO:0000313" key="1">
    <source>
        <dbReference type="EMBL" id="AYV81798.1"/>
    </source>
</evidence>
<protein>
    <submittedName>
        <fullName evidence="1">Uncharacterized protein</fullName>
    </submittedName>
</protein>
<dbReference type="EMBL" id="MK072305">
    <property type="protein sequence ID" value="AYV81798.1"/>
    <property type="molecule type" value="Genomic_DNA"/>
</dbReference>
<sequence length="130" mass="14855">EKYNWDCVSAFGLTGTCLSWGHLYYYDFLACKDADGLFPCSNISEIIQFFIKFRHSRGDELIKVRSGFAALAIYKTSSVKNVNYNGDPAICEHINLHENMIKQGFDKIYINPNMIILVGVQGYQNKLFSH</sequence>
<name>A0A3G5A3J1_9VIRU</name>
<reference evidence="1" key="1">
    <citation type="submission" date="2018-10" db="EMBL/GenBank/DDBJ databases">
        <title>Hidden diversity of soil giant viruses.</title>
        <authorList>
            <person name="Schulz F."/>
            <person name="Alteio L."/>
            <person name="Goudeau D."/>
            <person name="Ryan E.M."/>
            <person name="Malmstrom R.R."/>
            <person name="Blanchard J."/>
            <person name="Woyke T."/>
        </authorList>
    </citation>
    <scope>NUCLEOTIDE SEQUENCE</scope>
    <source>
        <strain evidence="1">HAV1</strain>
    </source>
</reference>
<organism evidence="1">
    <name type="scientific">Harvfovirus sp</name>
    <dbReference type="NCBI Taxonomy" id="2487768"/>
    <lineage>
        <taxon>Viruses</taxon>
        <taxon>Varidnaviria</taxon>
        <taxon>Bamfordvirae</taxon>
        <taxon>Nucleocytoviricota</taxon>
        <taxon>Megaviricetes</taxon>
        <taxon>Imitervirales</taxon>
        <taxon>Mimiviridae</taxon>
        <taxon>Klosneuvirinae</taxon>
    </lineage>
</organism>
<gene>
    <name evidence="1" type="ORF">Harvfovirus63_1</name>
</gene>
<feature type="non-terminal residue" evidence="1">
    <location>
        <position position="1"/>
    </location>
</feature>
<proteinExistence type="predicted"/>
<accession>A0A3G5A3J1</accession>